<proteinExistence type="predicted"/>
<comment type="caution">
    <text evidence="2">The sequence shown here is derived from an EMBL/GenBank/DDBJ whole genome shotgun (WGS) entry which is preliminary data.</text>
</comment>
<name>A0AA40HYQ6_CNENI</name>
<organism evidence="2 3">
    <name type="scientific">Cnephaeus nilssonii</name>
    <name type="common">Northern bat</name>
    <name type="synonym">Eptesicus nilssonii</name>
    <dbReference type="NCBI Taxonomy" id="3371016"/>
    <lineage>
        <taxon>Eukaryota</taxon>
        <taxon>Metazoa</taxon>
        <taxon>Chordata</taxon>
        <taxon>Craniata</taxon>
        <taxon>Vertebrata</taxon>
        <taxon>Euteleostomi</taxon>
        <taxon>Mammalia</taxon>
        <taxon>Eutheria</taxon>
        <taxon>Laurasiatheria</taxon>
        <taxon>Chiroptera</taxon>
        <taxon>Yangochiroptera</taxon>
        <taxon>Vespertilionidae</taxon>
        <taxon>Cnephaeus</taxon>
    </lineage>
</organism>
<gene>
    <name evidence="2" type="ORF">QTO34_018345</name>
</gene>
<keyword evidence="3" id="KW-1185">Reference proteome</keyword>
<dbReference type="Pfam" id="PF14374">
    <property type="entry name" value="Ribos_L4_asso_C"/>
    <property type="match status" value="1"/>
</dbReference>
<evidence type="ECO:0000259" key="1">
    <source>
        <dbReference type="Pfam" id="PF14374"/>
    </source>
</evidence>
<dbReference type="EMBL" id="JAULJE010000008">
    <property type="protein sequence ID" value="KAK1339788.1"/>
    <property type="molecule type" value="Genomic_DNA"/>
</dbReference>
<evidence type="ECO:0000313" key="3">
    <source>
        <dbReference type="Proteomes" id="UP001177744"/>
    </source>
</evidence>
<feature type="domain" description="Large ribosomal subunit protein uL4 C-terminal" evidence="1">
    <location>
        <begin position="1"/>
        <end position="65"/>
    </location>
</feature>
<dbReference type="AlphaFoldDB" id="A0AA40HYQ6"/>
<protein>
    <recommendedName>
        <fullName evidence="1">Large ribosomal subunit protein uL4 C-terminal domain-containing protein</fullName>
    </recommendedName>
</protein>
<dbReference type="InterPro" id="IPR045240">
    <property type="entry name" value="Ribosomal_uL4_euk/arch"/>
</dbReference>
<sequence length="93" mass="10556">MLNTFLSGILKSPEIQTALQAPHKKMRCRVLKENPLKTRRIMLKLNPYAKTMSWNTILHQAKNHKLRVDKAAAALEAKSDEKRVPGKKPVVGK</sequence>
<dbReference type="PANTHER" id="PTHR19431">
    <property type="entry name" value="60S RIBOSOMAL PROTEIN L4"/>
    <property type="match status" value="1"/>
</dbReference>
<reference evidence="2" key="1">
    <citation type="submission" date="2023-06" db="EMBL/GenBank/DDBJ databases">
        <title>Reference genome for the Northern bat (Eptesicus nilssonii), a most northern bat species.</title>
        <authorList>
            <person name="Laine V.N."/>
            <person name="Pulliainen A.T."/>
            <person name="Lilley T.M."/>
        </authorList>
    </citation>
    <scope>NUCLEOTIDE SEQUENCE</scope>
    <source>
        <strain evidence="2">BLF_Eptnil</strain>
        <tissue evidence="2">Kidney</tissue>
    </source>
</reference>
<accession>A0AA40HYQ6</accession>
<evidence type="ECO:0000313" key="2">
    <source>
        <dbReference type="EMBL" id="KAK1339788.1"/>
    </source>
</evidence>
<dbReference type="Proteomes" id="UP001177744">
    <property type="component" value="Unassembled WGS sequence"/>
</dbReference>
<dbReference type="InterPro" id="IPR025755">
    <property type="entry name" value="Ribos_uL4_C_dom"/>
</dbReference>